<name>A0A834ZSZ6_TETSI</name>
<dbReference type="Pfam" id="PF25104">
    <property type="entry name" value="DUF7812"/>
    <property type="match status" value="1"/>
</dbReference>
<gene>
    <name evidence="3" type="ORF">HHK36_004440</name>
</gene>
<evidence type="ECO:0000256" key="1">
    <source>
        <dbReference type="SAM" id="MobiDB-lite"/>
    </source>
</evidence>
<feature type="domain" description="DUF7812" evidence="2">
    <location>
        <begin position="135"/>
        <end position="635"/>
    </location>
</feature>
<feature type="region of interest" description="Disordered" evidence="1">
    <location>
        <begin position="1"/>
        <end position="20"/>
    </location>
</feature>
<evidence type="ECO:0000313" key="4">
    <source>
        <dbReference type="Proteomes" id="UP000655225"/>
    </source>
</evidence>
<protein>
    <recommendedName>
        <fullName evidence="2">DUF7812 domain-containing protein</fullName>
    </recommendedName>
</protein>
<organism evidence="3 4">
    <name type="scientific">Tetracentron sinense</name>
    <name type="common">Spur-leaf</name>
    <dbReference type="NCBI Taxonomy" id="13715"/>
    <lineage>
        <taxon>Eukaryota</taxon>
        <taxon>Viridiplantae</taxon>
        <taxon>Streptophyta</taxon>
        <taxon>Embryophyta</taxon>
        <taxon>Tracheophyta</taxon>
        <taxon>Spermatophyta</taxon>
        <taxon>Magnoliopsida</taxon>
        <taxon>Trochodendrales</taxon>
        <taxon>Trochodendraceae</taxon>
        <taxon>Tetracentron</taxon>
    </lineage>
</organism>
<dbReference type="PANTHER" id="PTHR36786">
    <property type="entry name" value="2-ISOPROPYLMALATE SYNTHASE"/>
    <property type="match status" value="1"/>
</dbReference>
<dbReference type="PANTHER" id="PTHR36786:SF1">
    <property type="entry name" value="2-ISOPROPYLMALATE SYNTHASE"/>
    <property type="match status" value="1"/>
</dbReference>
<evidence type="ECO:0000259" key="2">
    <source>
        <dbReference type="Pfam" id="PF25104"/>
    </source>
</evidence>
<dbReference type="Proteomes" id="UP000655225">
    <property type="component" value="Unassembled WGS sequence"/>
</dbReference>
<keyword evidence="4" id="KW-1185">Reference proteome</keyword>
<reference evidence="3 4" key="1">
    <citation type="submission" date="2020-04" db="EMBL/GenBank/DDBJ databases">
        <title>Plant Genome Project.</title>
        <authorList>
            <person name="Zhang R.-G."/>
        </authorList>
    </citation>
    <scope>NUCLEOTIDE SEQUENCE [LARGE SCALE GENOMIC DNA]</scope>
    <source>
        <strain evidence="3">YNK0</strain>
        <tissue evidence="3">Leaf</tissue>
    </source>
</reference>
<accession>A0A834ZSZ6</accession>
<dbReference type="InterPro" id="IPR056714">
    <property type="entry name" value="DUF7812"/>
</dbReference>
<sequence>MDSVEQKDLNPVNGTQNPPPTFRSFEIITTAVKDPKVLRQPLLKSLYYLLMSLSLDSPFRYSSFGASDFFDNGSHQFDFKLTFTDICNLSNSLFKELCRRFEQLFSALHHVTANVVFGQVSIYSDIWGPPEELTLLLRCCMVILRLLEFDQNLLLQKCQILLEILSKLCSPDVMLHISCIAGRNKNSAISFKRSVSRECTYSSDGGITSSVEEFDASLCFIEQSDLFLPFLCSIHEVFVDELLVHRPLRQYFMIFDTVSCTSEKLFMCHGSDGDSDNVLEVISAHFILSYCDEKAFVRFLNRLFWLHGEDFRIPELSLTGAMALLGSSVMLSAPQIFQVHLISLISESIGIDMASKDTRLDPRRMNCYISALERSVILYTKHISSLQLCDLPIAANSEFVSCDKPWLLGREFQPSFESYIRPVTNNIINLLSTKLDDSWNLYSCDMSSRTKTDLMTASIAYMKENQYVLDKSFRDEILSILSCIIYRTFSGDLGDTVLLENGDVSQQEMYRLASILKLMSSSMLQTTWCMRQSGNSGCLKTLKDYSLCREYDFIVGFIGCFRKFEVHQPIQKLLYDVMETYPARHKETKLMLMHFSGLLLLSFDRGLEFLSKGCIFMMMTLMNLFIFEEGNLDALRPLLGFGKEPLSSGSSPVKDPEALVGQKPSLIVASKFQKIQILYLRTATLAGNSVGTRDGEPEDLENTLLKDVQEDTCDGEIFIKCIKERHGKQSDFDDLADFIECKQGKDYSSWLKDRQKYRKWKCEKMTVVRKERKKKSWKLMKGKRN</sequence>
<comment type="caution">
    <text evidence="3">The sequence shown here is derived from an EMBL/GenBank/DDBJ whole genome shotgun (WGS) entry which is preliminary data.</text>
</comment>
<dbReference type="OrthoDB" id="1882119at2759"/>
<dbReference type="EMBL" id="JABCRI010000002">
    <property type="protein sequence ID" value="KAF8411882.1"/>
    <property type="molecule type" value="Genomic_DNA"/>
</dbReference>
<dbReference type="AlphaFoldDB" id="A0A834ZSZ6"/>
<proteinExistence type="predicted"/>
<evidence type="ECO:0000313" key="3">
    <source>
        <dbReference type="EMBL" id="KAF8411882.1"/>
    </source>
</evidence>
<dbReference type="OMA" id="MMMANLC"/>